<evidence type="ECO:0000256" key="3">
    <source>
        <dbReference type="ARBA" id="ARBA00023239"/>
    </source>
</evidence>
<dbReference type="InterPro" id="IPR006840">
    <property type="entry name" value="ChaC"/>
</dbReference>
<name>A0A226EPT8_FOLCA</name>
<dbReference type="GO" id="GO:0005737">
    <property type="term" value="C:cytoplasm"/>
    <property type="evidence" value="ECO:0007669"/>
    <property type="project" value="TreeGrafter"/>
</dbReference>
<dbReference type="OrthoDB" id="1933483at2759"/>
<gene>
    <name evidence="5" type="ORF">Fcan01_05744</name>
</gene>
<sequence>MTMKNEGVWIFAYGSLCWRPGFEYEEKVLGHIKGFVRRFWQGNTVHRGTEEKPGRVATLVSDNHGETHGCAFRISAANSQKTLKYLNNRETVLGGYSSAMTLFYPCDTEMKPVKVILYIALPGNVDWRGPDKLHNIADEVISATGVCGSNTEYVLDLCVFLRANSFKDDHLFELEMIILEKLKNPEESPSESNSSSEFDTDSI</sequence>
<dbReference type="CDD" id="cd06661">
    <property type="entry name" value="GGCT_like"/>
    <property type="match status" value="1"/>
</dbReference>
<dbReference type="STRING" id="158441.A0A226EPT8"/>
<dbReference type="SUPFAM" id="SSF110857">
    <property type="entry name" value="Gamma-glutamyl cyclotransferase-like"/>
    <property type="match status" value="1"/>
</dbReference>
<proteinExistence type="inferred from homology"/>
<evidence type="ECO:0000256" key="4">
    <source>
        <dbReference type="ARBA" id="ARBA00048073"/>
    </source>
</evidence>
<dbReference type="Pfam" id="PF04752">
    <property type="entry name" value="ChaC"/>
    <property type="match status" value="1"/>
</dbReference>
<dbReference type="InterPro" id="IPR036568">
    <property type="entry name" value="GGCT-like_sf"/>
</dbReference>
<organism evidence="5 6">
    <name type="scientific">Folsomia candida</name>
    <name type="common">Springtail</name>
    <dbReference type="NCBI Taxonomy" id="158441"/>
    <lineage>
        <taxon>Eukaryota</taxon>
        <taxon>Metazoa</taxon>
        <taxon>Ecdysozoa</taxon>
        <taxon>Arthropoda</taxon>
        <taxon>Hexapoda</taxon>
        <taxon>Collembola</taxon>
        <taxon>Entomobryomorpha</taxon>
        <taxon>Isotomoidea</taxon>
        <taxon>Isotomidae</taxon>
        <taxon>Proisotominae</taxon>
        <taxon>Folsomia</taxon>
    </lineage>
</organism>
<dbReference type="EMBL" id="LNIX01000002">
    <property type="protein sequence ID" value="OXA59632.1"/>
    <property type="molecule type" value="Genomic_DNA"/>
</dbReference>
<dbReference type="PANTHER" id="PTHR12192:SF26">
    <property type="entry name" value="GLUTATHIONE-SPECIFIC GAMMA-GLUTAMYLCYCLOTRANSFERASE 1"/>
    <property type="match status" value="1"/>
</dbReference>
<accession>A0A226EPT8</accession>
<protein>
    <recommendedName>
        <fullName evidence="2">glutathione-specific gamma-glutamylcyclotransferase</fullName>
        <ecNumber evidence="2">4.3.2.7</ecNumber>
    </recommendedName>
</protein>
<dbReference type="InterPro" id="IPR013024">
    <property type="entry name" value="GGCT-like"/>
</dbReference>
<reference evidence="5 6" key="1">
    <citation type="submission" date="2015-12" db="EMBL/GenBank/DDBJ databases">
        <title>The genome of Folsomia candida.</title>
        <authorList>
            <person name="Faddeeva A."/>
            <person name="Derks M.F."/>
            <person name="Anvar Y."/>
            <person name="Smit S."/>
            <person name="Van Straalen N."/>
            <person name="Roelofs D."/>
        </authorList>
    </citation>
    <scope>NUCLEOTIDE SEQUENCE [LARGE SCALE GENOMIC DNA]</scope>
    <source>
        <strain evidence="5 6">VU population</strain>
        <tissue evidence="5">Whole body</tissue>
    </source>
</reference>
<evidence type="ECO:0000256" key="1">
    <source>
        <dbReference type="ARBA" id="ARBA00009662"/>
    </source>
</evidence>
<dbReference type="GO" id="GO:0061928">
    <property type="term" value="F:glutathione specific gamma-glutamylcyclotransferase activity"/>
    <property type="evidence" value="ECO:0007669"/>
    <property type="project" value="UniProtKB-EC"/>
</dbReference>
<dbReference type="GO" id="GO:0006751">
    <property type="term" value="P:glutathione catabolic process"/>
    <property type="evidence" value="ECO:0007669"/>
    <property type="project" value="InterPro"/>
</dbReference>
<dbReference type="Gene3D" id="3.10.490.10">
    <property type="entry name" value="Gamma-glutamyl cyclotransferase-like"/>
    <property type="match status" value="1"/>
</dbReference>
<dbReference type="Proteomes" id="UP000198287">
    <property type="component" value="Unassembled WGS sequence"/>
</dbReference>
<evidence type="ECO:0000313" key="5">
    <source>
        <dbReference type="EMBL" id="OXA59632.1"/>
    </source>
</evidence>
<evidence type="ECO:0000313" key="6">
    <source>
        <dbReference type="Proteomes" id="UP000198287"/>
    </source>
</evidence>
<dbReference type="OMA" id="WIFGYGE"/>
<dbReference type="PANTHER" id="PTHR12192">
    <property type="entry name" value="CATION TRANSPORT PROTEIN CHAC-RELATED"/>
    <property type="match status" value="1"/>
</dbReference>
<comment type="similarity">
    <text evidence="1">Belongs to the gamma-glutamylcyclotransferase family. ChaC subfamily.</text>
</comment>
<dbReference type="GO" id="GO:0016740">
    <property type="term" value="F:transferase activity"/>
    <property type="evidence" value="ECO:0007669"/>
    <property type="project" value="UniProtKB-KW"/>
</dbReference>
<comment type="caution">
    <text evidence="5">The sequence shown here is derived from an EMBL/GenBank/DDBJ whole genome shotgun (WGS) entry which is preliminary data.</text>
</comment>
<dbReference type="EC" id="4.3.2.7" evidence="2"/>
<comment type="catalytic activity">
    <reaction evidence="4">
        <text>glutathione = L-cysteinylglycine + 5-oxo-L-proline</text>
        <dbReference type="Rhea" id="RHEA:47724"/>
        <dbReference type="ChEBI" id="CHEBI:57925"/>
        <dbReference type="ChEBI" id="CHEBI:58402"/>
        <dbReference type="ChEBI" id="CHEBI:61694"/>
        <dbReference type="EC" id="4.3.2.7"/>
    </reaction>
</comment>
<keyword evidence="3" id="KW-0456">Lyase</keyword>
<evidence type="ECO:0000256" key="2">
    <source>
        <dbReference type="ARBA" id="ARBA00012344"/>
    </source>
</evidence>
<dbReference type="AlphaFoldDB" id="A0A226EPT8"/>
<keyword evidence="6" id="KW-1185">Reference proteome</keyword>
<keyword evidence="5" id="KW-0808">Transferase</keyword>